<dbReference type="InterPro" id="IPR043136">
    <property type="entry name" value="B30.2/SPRY_sf"/>
</dbReference>
<evidence type="ECO:0000256" key="1">
    <source>
        <dbReference type="SAM" id="MobiDB-lite"/>
    </source>
</evidence>
<evidence type="ECO:0000259" key="3">
    <source>
        <dbReference type="SMART" id="SM00449"/>
    </source>
</evidence>
<accession>A0AAV0P3M1</accession>
<dbReference type="SMART" id="SM00449">
    <property type="entry name" value="SPRY"/>
    <property type="match status" value="1"/>
</dbReference>
<dbReference type="Gene3D" id="2.60.120.920">
    <property type="match status" value="1"/>
</dbReference>
<dbReference type="EMBL" id="CAMGYJ010000008">
    <property type="protein sequence ID" value="CAI0464978.1"/>
    <property type="molecule type" value="Genomic_DNA"/>
</dbReference>
<protein>
    <recommendedName>
        <fullName evidence="3">SPRY domain-containing protein</fullName>
    </recommendedName>
</protein>
<dbReference type="InterPro" id="IPR003877">
    <property type="entry name" value="SPRY_dom"/>
</dbReference>
<feature type="compositionally biased region" description="Low complexity" evidence="1">
    <location>
        <begin position="479"/>
        <end position="491"/>
    </location>
</feature>
<comment type="caution">
    <text evidence="4">The sequence shown here is derived from an EMBL/GenBank/DDBJ whole genome shotgun (WGS) entry which is preliminary data.</text>
</comment>
<feature type="region of interest" description="Disordered" evidence="1">
    <location>
        <begin position="226"/>
        <end position="254"/>
    </location>
</feature>
<dbReference type="Proteomes" id="UP001154282">
    <property type="component" value="Unassembled WGS sequence"/>
</dbReference>
<feature type="domain" description="SPRY" evidence="3">
    <location>
        <begin position="210"/>
        <end position="417"/>
    </location>
</feature>
<gene>
    <name evidence="4" type="ORF">LITE_LOCUS36412</name>
</gene>
<proteinExistence type="predicted"/>
<organism evidence="4 5">
    <name type="scientific">Linum tenue</name>
    <dbReference type="NCBI Taxonomy" id="586396"/>
    <lineage>
        <taxon>Eukaryota</taxon>
        <taxon>Viridiplantae</taxon>
        <taxon>Streptophyta</taxon>
        <taxon>Embryophyta</taxon>
        <taxon>Tracheophyta</taxon>
        <taxon>Spermatophyta</taxon>
        <taxon>Magnoliopsida</taxon>
        <taxon>eudicotyledons</taxon>
        <taxon>Gunneridae</taxon>
        <taxon>Pentapetalae</taxon>
        <taxon>rosids</taxon>
        <taxon>fabids</taxon>
        <taxon>Malpighiales</taxon>
        <taxon>Linaceae</taxon>
        <taxon>Linum</taxon>
    </lineage>
</organism>
<evidence type="ECO:0000313" key="4">
    <source>
        <dbReference type="EMBL" id="CAI0464978.1"/>
    </source>
</evidence>
<dbReference type="CDD" id="cd12885">
    <property type="entry name" value="SPRY_RanBP_like"/>
    <property type="match status" value="1"/>
</dbReference>
<reference evidence="4" key="1">
    <citation type="submission" date="2022-08" db="EMBL/GenBank/DDBJ databases">
        <authorList>
            <person name="Gutierrez-Valencia J."/>
        </authorList>
    </citation>
    <scope>NUCLEOTIDE SEQUENCE</scope>
</reference>
<name>A0AAV0P3M1_9ROSI</name>
<evidence type="ECO:0000256" key="2">
    <source>
        <dbReference type="SAM" id="Phobius"/>
    </source>
</evidence>
<evidence type="ECO:0000313" key="5">
    <source>
        <dbReference type="Proteomes" id="UP001154282"/>
    </source>
</evidence>
<keyword evidence="5" id="KW-1185">Reference proteome</keyword>
<keyword evidence="2" id="KW-0812">Transmembrane</keyword>
<keyword evidence="2" id="KW-0472">Membrane</keyword>
<dbReference type="Pfam" id="PF00622">
    <property type="entry name" value="SPRY"/>
    <property type="match status" value="1"/>
</dbReference>
<feature type="transmembrane region" description="Helical" evidence="2">
    <location>
        <begin position="6"/>
        <end position="29"/>
    </location>
</feature>
<dbReference type="SUPFAM" id="SSF49899">
    <property type="entry name" value="Concanavalin A-like lectins/glucanases"/>
    <property type="match status" value="1"/>
</dbReference>
<feature type="region of interest" description="Disordered" evidence="1">
    <location>
        <begin position="475"/>
        <end position="499"/>
    </location>
</feature>
<dbReference type="PANTHER" id="PTHR44991">
    <property type="entry name" value="IMMUNOGLOBULIN SUPERFAMILY MEMBER 5"/>
    <property type="match status" value="1"/>
</dbReference>
<keyword evidence="2" id="KW-1133">Transmembrane helix</keyword>
<dbReference type="PANTHER" id="PTHR44991:SF1">
    <property type="entry name" value="IMMUNOGLOBULIN SUPERFAMILY MEMBER 5"/>
    <property type="match status" value="1"/>
</dbReference>
<dbReference type="AlphaFoldDB" id="A0AAV0P3M1"/>
<sequence>MLAWEHALLLISSLLLTSLLIMFICRYYCFKRPTRPDSILDPAPRSPTLQAGIAKLHHRVADAADPILHPPVEFLDSKRRGNYYVFKRGPSARPLFNWADHPSLITDAVENGWSRFGFVSPPPSLPVSGSVRNSMLLGLCAAAGDYNPAPPEISWEVSQASSDFMQKIRLNPGAKRVAVSNPSTSAASVIRTALPLPGPPLGSNVNSAFPQEAYFEIAILYSRGGGGGGGEDQNQNQKSRSSSAGGGKGNRGGEGEKIKLIQEIPNPNSNSAALLHHVSSSHRINRIEELMRVSGGNKDENKGDAVTVAVGLSVGSGFPPFKLPGSYHGSIGFNSNGSVYLDGLKLVFETESSSDWARPERVIGCGYDPRQKKVFFTVDGELVHIIHCKADEFGSPLYPTVAANSDTVVVVNFGQSAFSYAPANGQRTPNPCFVGPQVRSPALGYEDSKELFSMGRIDSQWLNRSGSRYAYGNGGGGKNEAAAAAAAAGQESNEEESEADLFEIVLESSSGRSPNSVL</sequence>
<dbReference type="InterPro" id="IPR044736">
    <property type="entry name" value="Gid1/RanBPM/SPLA_SPRY"/>
</dbReference>
<dbReference type="InterPro" id="IPR013320">
    <property type="entry name" value="ConA-like_dom_sf"/>
</dbReference>